<protein>
    <submittedName>
        <fullName evidence="6">UvrD-helicase domain-containing protein</fullName>
    </submittedName>
</protein>
<evidence type="ECO:0000256" key="2">
    <source>
        <dbReference type="ARBA" id="ARBA00022801"/>
    </source>
</evidence>
<feature type="domain" description="UvrD-like helicase ATP-binding" evidence="5">
    <location>
        <begin position="25"/>
        <end position="83"/>
    </location>
</feature>
<dbReference type="SUPFAM" id="SSF52540">
    <property type="entry name" value="P-loop containing nucleoside triphosphate hydrolases"/>
    <property type="match status" value="1"/>
</dbReference>
<evidence type="ECO:0000259" key="5">
    <source>
        <dbReference type="Pfam" id="PF00580"/>
    </source>
</evidence>
<keyword evidence="2" id="KW-0378">Hydrolase</keyword>
<comment type="caution">
    <text evidence="6">The sequence shown here is derived from an EMBL/GenBank/DDBJ whole genome shotgun (WGS) entry which is preliminary data.</text>
</comment>
<evidence type="ECO:0000256" key="1">
    <source>
        <dbReference type="ARBA" id="ARBA00022741"/>
    </source>
</evidence>
<keyword evidence="4" id="KW-0067">ATP-binding</keyword>
<evidence type="ECO:0000313" key="6">
    <source>
        <dbReference type="EMBL" id="MBK7955338.1"/>
    </source>
</evidence>
<organism evidence="6 7">
    <name type="scientific">Candidatus Accumulibacter affinis</name>
    <dbReference type="NCBI Taxonomy" id="2954384"/>
    <lineage>
        <taxon>Bacteria</taxon>
        <taxon>Pseudomonadati</taxon>
        <taxon>Pseudomonadota</taxon>
        <taxon>Betaproteobacteria</taxon>
        <taxon>Candidatus Accumulibacter</taxon>
    </lineage>
</organism>
<evidence type="ECO:0000256" key="4">
    <source>
        <dbReference type="ARBA" id="ARBA00022840"/>
    </source>
</evidence>
<reference evidence="6 7" key="1">
    <citation type="submission" date="2020-10" db="EMBL/GenBank/DDBJ databases">
        <title>Connecting structure to function with the recovery of over 1000 high-quality activated sludge metagenome-assembled genomes encoding full-length rRNA genes using long-read sequencing.</title>
        <authorList>
            <person name="Singleton C.M."/>
            <person name="Petriglieri F."/>
            <person name="Kristensen J.M."/>
            <person name="Kirkegaard R.H."/>
            <person name="Michaelsen T.Y."/>
            <person name="Andersen M.H."/>
            <person name="Karst S.M."/>
            <person name="Dueholm M.S."/>
            <person name="Nielsen P.H."/>
            <person name="Albertsen M."/>
        </authorList>
    </citation>
    <scope>NUCLEOTIDE SEQUENCE [LARGE SCALE GENOMIC DNA]</scope>
    <source>
        <strain evidence="6">Fred_18-Q3-R57-64_BAT3C.720</strain>
    </source>
</reference>
<dbReference type="AlphaFoldDB" id="A0A935TDC6"/>
<keyword evidence="3" id="KW-0347">Helicase</keyword>
<evidence type="ECO:0000256" key="3">
    <source>
        <dbReference type="ARBA" id="ARBA00022806"/>
    </source>
</evidence>
<sequence>MSEQVSPALLAAREADARVSQCLKESRSFLLEAGAGAGKTYSLVETLRYLLATQSDYLRRYNQRIACITYTNAATAVISSRIDGNPLVFTDTIVSVRPIHL</sequence>
<keyword evidence="1" id="KW-0547">Nucleotide-binding</keyword>
<dbReference type="GO" id="GO:0016787">
    <property type="term" value="F:hydrolase activity"/>
    <property type="evidence" value="ECO:0007669"/>
    <property type="project" value="UniProtKB-KW"/>
</dbReference>
<dbReference type="GO" id="GO:0005524">
    <property type="term" value="F:ATP binding"/>
    <property type="evidence" value="ECO:0007669"/>
    <property type="project" value="UniProtKB-KW"/>
</dbReference>
<dbReference type="InterPro" id="IPR027417">
    <property type="entry name" value="P-loop_NTPase"/>
</dbReference>
<dbReference type="Proteomes" id="UP000706151">
    <property type="component" value="Unassembled WGS sequence"/>
</dbReference>
<evidence type="ECO:0000313" key="7">
    <source>
        <dbReference type="Proteomes" id="UP000706151"/>
    </source>
</evidence>
<dbReference type="Pfam" id="PF00580">
    <property type="entry name" value="UvrD-helicase"/>
    <property type="match status" value="1"/>
</dbReference>
<accession>A0A935TDC6</accession>
<name>A0A935TDC6_9PROT</name>
<dbReference type="EMBL" id="JADJOT010000010">
    <property type="protein sequence ID" value="MBK7955338.1"/>
    <property type="molecule type" value="Genomic_DNA"/>
</dbReference>
<dbReference type="InterPro" id="IPR014016">
    <property type="entry name" value="UvrD-like_ATP-bd"/>
</dbReference>
<proteinExistence type="predicted"/>
<gene>
    <name evidence="6" type="ORF">IPK02_16075</name>
</gene>
<dbReference type="GO" id="GO:0004386">
    <property type="term" value="F:helicase activity"/>
    <property type="evidence" value="ECO:0007669"/>
    <property type="project" value="UniProtKB-KW"/>
</dbReference>
<dbReference type="Gene3D" id="3.40.50.300">
    <property type="entry name" value="P-loop containing nucleotide triphosphate hydrolases"/>
    <property type="match status" value="1"/>
</dbReference>